<dbReference type="AlphaFoldDB" id="A0A0G0UE23"/>
<dbReference type="InterPro" id="IPR036291">
    <property type="entry name" value="NAD(P)-bd_dom_sf"/>
</dbReference>
<dbReference type="Pfam" id="PF13196">
    <property type="entry name" value="DUF4012"/>
    <property type="match status" value="1"/>
</dbReference>
<evidence type="ECO:0000256" key="1">
    <source>
        <dbReference type="SAM" id="Phobius"/>
    </source>
</evidence>
<keyword evidence="1" id="KW-0812">Transmembrane</keyword>
<evidence type="ECO:0000313" key="3">
    <source>
        <dbReference type="Proteomes" id="UP000033858"/>
    </source>
</evidence>
<dbReference type="EMBL" id="LCAE01000007">
    <property type="protein sequence ID" value="KKR87179.1"/>
    <property type="molecule type" value="Genomic_DNA"/>
</dbReference>
<dbReference type="Proteomes" id="UP000033858">
    <property type="component" value="Unassembled WGS sequence"/>
</dbReference>
<feature type="transmembrane region" description="Helical" evidence="1">
    <location>
        <begin position="267"/>
        <end position="296"/>
    </location>
</feature>
<keyword evidence="1" id="KW-0472">Membrane</keyword>
<protein>
    <recommendedName>
        <fullName evidence="4">DUF4012 domain-containing protein</fullName>
    </recommendedName>
</protein>
<proteinExistence type="predicted"/>
<evidence type="ECO:0000313" key="2">
    <source>
        <dbReference type="EMBL" id="KKR87179.1"/>
    </source>
</evidence>
<dbReference type="InterPro" id="IPR025101">
    <property type="entry name" value="DUF4012"/>
</dbReference>
<sequence length="811" mass="90429">MDKPIVAIFSDSNFFSIHLVENLLAKSWSVIVFAPDKKNWLIKTDHIANRLNLRVDEEKNFLPTIPLSYCIFCFGFLNLRAAYDKFKSLYSENVIKTVKSFAIFPSEIFDATENNNLPLNSNLAVIYLSNIFGPRLDPESGLRISAILTEVVKGKSMTVGVGEVFYPVFAPNVAREISKWLFSFGPYGKEIFVVGSQVSASELWRSVLKLLPDIKLFYDKNIQIKQIPRGFLRQNLESNLSFMLKETLLRVVPNVKKKQLPKFIKPLILFLVIYLALPVFSLLLASGLLYASYVFYGSGKMDLAKNLIVLSKVASGIGRVGLPYKEVVYGLNAFRKLGDVGLTSLEVIEVSKEFMSKVLGNEIYDPESFSGRLKVYSDFIYQSVSLLEAETKVEAGEGVIMAKKILNKVNFEKIKKVALAGSGISEELSGVLGKDGRKTYLVLFQNNMEIRPTGGFIGSFAIVTFEGGRMTDFSVSDVYSADGQLKGHIEPPKPIKDYLGEANWFLRDSNWDPDFPTSAKRAEWFIDKEIGRAVDGVIAIDLSPVKDALAVMGPMFLPDYNIDVTTENLYEKTQEEVHEDFFPGTHKKASFLTALSRNMVEQLADLDSSEKTGMIKTFYESLEQRHIQFYLHNEKIQSAISGLGWSGTLAQGNCGKDCYPDFVGLVEANVGVNKANYFISRDQNLAVNVLPDRIERELTVRFKNSANPGLGLPANYKSYVRILVPADAQVEGNYEITEGGGLKEIGFLLEVITGQEKEVVVSWSSSKAVDNYGVYIRKQAGTGEDGNLSVAINGDVVYNSNLIKDTWIQKP</sequence>
<feature type="transmembrane region" description="Helical" evidence="1">
    <location>
        <begin position="61"/>
        <end position="79"/>
    </location>
</feature>
<reference evidence="2 3" key="1">
    <citation type="journal article" date="2015" name="Nature">
        <title>rRNA introns, odd ribosomes, and small enigmatic genomes across a large radiation of phyla.</title>
        <authorList>
            <person name="Brown C.T."/>
            <person name="Hug L.A."/>
            <person name="Thomas B.C."/>
            <person name="Sharon I."/>
            <person name="Castelle C.J."/>
            <person name="Singh A."/>
            <person name="Wilkins M.J."/>
            <person name="Williams K.H."/>
            <person name="Banfield J.F."/>
        </authorList>
    </citation>
    <scope>NUCLEOTIDE SEQUENCE [LARGE SCALE GENOMIC DNA]</scope>
</reference>
<organism evidence="2 3">
    <name type="scientific">Candidatus Woesebacteria bacterium GW2011_GWB1_41_10</name>
    <dbReference type="NCBI Taxonomy" id="1618577"/>
    <lineage>
        <taxon>Bacteria</taxon>
        <taxon>Candidatus Woeseibacteriota</taxon>
    </lineage>
</organism>
<name>A0A0G0UE23_9BACT</name>
<dbReference type="SUPFAM" id="SSF51735">
    <property type="entry name" value="NAD(P)-binding Rossmann-fold domains"/>
    <property type="match status" value="1"/>
</dbReference>
<accession>A0A0G0UE23</accession>
<keyword evidence="1" id="KW-1133">Transmembrane helix</keyword>
<comment type="caution">
    <text evidence="2">The sequence shown here is derived from an EMBL/GenBank/DDBJ whole genome shotgun (WGS) entry which is preliminary data.</text>
</comment>
<gene>
    <name evidence="2" type="ORF">UU32_C0007G0011</name>
</gene>
<evidence type="ECO:0008006" key="4">
    <source>
        <dbReference type="Google" id="ProtNLM"/>
    </source>
</evidence>